<feature type="region of interest" description="Disordered" evidence="1">
    <location>
        <begin position="1"/>
        <end position="25"/>
    </location>
</feature>
<accession>A0ABS8NIJ3</accession>
<keyword evidence="2" id="KW-0472">Membrane</keyword>
<dbReference type="Proteomes" id="UP001430306">
    <property type="component" value="Unassembled WGS sequence"/>
</dbReference>
<feature type="transmembrane region" description="Helical" evidence="2">
    <location>
        <begin position="30"/>
        <end position="51"/>
    </location>
</feature>
<evidence type="ECO:0000256" key="2">
    <source>
        <dbReference type="SAM" id="Phobius"/>
    </source>
</evidence>
<feature type="compositionally biased region" description="Basic and acidic residues" evidence="1">
    <location>
        <begin position="97"/>
        <end position="106"/>
    </location>
</feature>
<organism evidence="4 5">
    <name type="scientific">Rhodopirellula halodulae</name>
    <dbReference type="NCBI Taxonomy" id="2894198"/>
    <lineage>
        <taxon>Bacteria</taxon>
        <taxon>Pseudomonadati</taxon>
        <taxon>Planctomycetota</taxon>
        <taxon>Planctomycetia</taxon>
        <taxon>Pirellulales</taxon>
        <taxon>Pirellulaceae</taxon>
        <taxon>Rhodopirellula</taxon>
    </lineage>
</organism>
<feature type="compositionally biased region" description="Basic and acidic residues" evidence="1">
    <location>
        <begin position="1"/>
        <end position="11"/>
    </location>
</feature>
<name>A0ABS8NIJ3_9BACT</name>
<keyword evidence="2" id="KW-0812">Transmembrane</keyword>
<feature type="region of interest" description="Disordered" evidence="1">
    <location>
        <begin position="79"/>
        <end position="145"/>
    </location>
</feature>
<dbReference type="Gene3D" id="3.40.50.410">
    <property type="entry name" value="von Willebrand factor, type A domain"/>
    <property type="match status" value="1"/>
</dbReference>
<feature type="compositionally biased region" description="Low complexity" evidence="1">
    <location>
        <begin position="107"/>
        <end position="121"/>
    </location>
</feature>
<feature type="domain" description="VWFA" evidence="3">
    <location>
        <begin position="230"/>
        <end position="387"/>
    </location>
</feature>
<dbReference type="RefSeq" id="WP_230274326.1">
    <property type="nucleotide sequence ID" value="NZ_JAJKFW010000024.1"/>
</dbReference>
<proteinExistence type="predicted"/>
<protein>
    <recommendedName>
        <fullName evidence="3">VWFA domain-containing protein</fullName>
    </recommendedName>
</protein>
<feature type="region of interest" description="Disordered" evidence="1">
    <location>
        <begin position="188"/>
        <end position="218"/>
    </location>
</feature>
<keyword evidence="5" id="KW-1185">Reference proteome</keyword>
<gene>
    <name evidence="4" type="ORF">LOC71_13875</name>
</gene>
<reference evidence="4" key="1">
    <citation type="submission" date="2021-11" db="EMBL/GenBank/DDBJ databases">
        <title>Genome sequence.</title>
        <authorList>
            <person name="Sun Q."/>
        </authorList>
    </citation>
    <scope>NUCLEOTIDE SEQUENCE</scope>
    <source>
        <strain evidence="4">JC740</strain>
    </source>
</reference>
<dbReference type="Pfam" id="PF13768">
    <property type="entry name" value="VWA_3"/>
    <property type="match status" value="1"/>
</dbReference>
<evidence type="ECO:0000313" key="5">
    <source>
        <dbReference type="Proteomes" id="UP001430306"/>
    </source>
</evidence>
<dbReference type="EMBL" id="JAJKFW010000024">
    <property type="protein sequence ID" value="MCC9643369.1"/>
    <property type="molecule type" value="Genomic_DNA"/>
</dbReference>
<dbReference type="InterPro" id="IPR002035">
    <property type="entry name" value="VWF_A"/>
</dbReference>
<dbReference type="SUPFAM" id="SSF53300">
    <property type="entry name" value="vWA-like"/>
    <property type="match status" value="1"/>
</dbReference>
<keyword evidence="2" id="KW-1133">Transmembrane helix</keyword>
<feature type="compositionally biased region" description="Polar residues" evidence="1">
    <location>
        <begin position="12"/>
        <end position="21"/>
    </location>
</feature>
<evidence type="ECO:0000313" key="4">
    <source>
        <dbReference type="EMBL" id="MCC9643369.1"/>
    </source>
</evidence>
<dbReference type="InterPro" id="IPR036465">
    <property type="entry name" value="vWFA_dom_sf"/>
</dbReference>
<comment type="caution">
    <text evidence="4">The sequence shown here is derived from an EMBL/GenBank/DDBJ whole genome shotgun (WGS) entry which is preliminary data.</text>
</comment>
<evidence type="ECO:0000259" key="3">
    <source>
        <dbReference type="Pfam" id="PF13768"/>
    </source>
</evidence>
<evidence type="ECO:0000256" key="1">
    <source>
        <dbReference type="SAM" id="MobiDB-lite"/>
    </source>
</evidence>
<sequence length="395" mass="41788">MAFKPNDRESTEAASGSTADSPWSRPAVSFGPLLASFAVHLMLVVGVFVWAQSRPSAGTTVAPETNVGVVMAYRSPKAARTITRESVPESNAATESPNDRQIDERSTASPSETSAPTNPSSIRDQSSVDQRPSAASAPPAGFVPPVDLAGLYAEMTRRGSKAGQDDGRGKAARGIANATGIEGVLNFGEGRTADDLGDDELIPGESRAGQGAGQTTTSVFGVSGSGSTFVYVFDHSESMSASGGKPLRAAKEELIRSLCSLSERQQFQIIFYNDRPKAFSPDGQRIGLVFGEDGTRKQAEAFVDRTVAIGGTEHLLALRMALRLAPDVIFFLTDASIQTMSADEMADVRRRAEETGTVIHAIQFGTGAEPANSFMKEIARQNGGGYRYLDVVSGR</sequence>